<sequence length="82" mass="9640">MTKIIRLHPYGSEQLPILGMNEMDLEIDDQILMSMYHEYLAQGGTEKDFKEKQAAYISQAMSDEFKRVLGRRKLSEFLKRVK</sequence>
<comment type="caution">
    <text evidence="1">The sequence shown here is derived from an EMBL/GenBank/DDBJ whole genome shotgun (WGS) entry which is preliminary data.</text>
</comment>
<protein>
    <submittedName>
        <fullName evidence="1">Uncharacterized protein</fullName>
    </submittedName>
</protein>
<dbReference type="AlphaFoldDB" id="A0A5M9Z6A1"/>
<evidence type="ECO:0000313" key="2">
    <source>
        <dbReference type="Proteomes" id="UP000324504"/>
    </source>
</evidence>
<accession>A0A5M9Z6A1</accession>
<gene>
    <name evidence="1" type="ORF">F1C09_01405</name>
</gene>
<reference evidence="1 2" key="1">
    <citation type="submission" date="2019-09" db="EMBL/GenBank/DDBJ databases">
        <title>Comparative analysis of L. crispatus genomes revealed niche specific adaptation to different host and body sites.</title>
        <authorList>
            <person name="Pan M."/>
            <person name="Hidalgo-Cantabrana C."/>
            <person name="Barrangou R."/>
        </authorList>
    </citation>
    <scope>NUCLEOTIDE SEQUENCE [LARGE SCALE GENOMIC DNA]</scope>
    <source>
        <strain evidence="1 2">NCK2488</strain>
    </source>
</reference>
<evidence type="ECO:0000313" key="1">
    <source>
        <dbReference type="EMBL" id="KAA8813509.1"/>
    </source>
</evidence>
<dbReference type="EMBL" id="VUAV01000005">
    <property type="protein sequence ID" value="KAA8813509.1"/>
    <property type="molecule type" value="Genomic_DNA"/>
</dbReference>
<proteinExistence type="predicted"/>
<organism evidence="1 2">
    <name type="scientific">Lactobacillus crispatus</name>
    <dbReference type="NCBI Taxonomy" id="47770"/>
    <lineage>
        <taxon>Bacteria</taxon>
        <taxon>Bacillati</taxon>
        <taxon>Bacillota</taxon>
        <taxon>Bacilli</taxon>
        <taxon>Lactobacillales</taxon>
        <taxon>Lactobacillaceae</taxon>
        <taxon>Lactobacillus</taxon>
    </lineage>
</organism>
<name>A0A5M9Z6A1_9LACO</name>
<dbReference type="RefSeq" id="WP_054832685.1">
    <property type="nucleotide sequence ID" value="NZ_CP072197.1"/>
</dbReference>
<dbReference type="Proteomes" id="UP000324504">
    <property type="component" value="Unassembled WGS sequence"/>
</dbReference>